<reference evidence="15 16" key="1">
    <citation type="submission" date="2024-07" db="EMBL/GenBank/DDBJ databases">
        <title>Chromosome-level genome assembly of the water stick insect Ranatra chinensis (Heteroptera: Nepidae).</title>
        <authorList>
            <person name="Liu X."/>
        </authorList>
    </citation>
    <scope>NUCLEOTIDE SEQUENCE [LARGE SCALE GENOMIC DNA]</scope>
    <source>
        <strain evidence="15">Cailab_2021Rc</strain>
        <tissue evidence="15">Muscle</tissue>
    </source>
</reference>
<dbReference type="InterPro" id="IPR029063">
    <property type="entry name" value="SAM-dependent_MTases_sf"/>
</dbReference>
<evidence type="ECO:0000259" key="14">
    <source>
        <dbReference type="PROSITE" id="PS51569"/>
    </source>
</evidence>
<dbReference type="Proteomes" id="UP001558652">
    <property type="component" value="Unassembled WGS sequence"/>
</dbReference>
<dbReference type="GO" id="GO:0035097">
    <property type="term" value="C:histone methyltransferase complex"/>
    <property type="evidence" value="ECO:0007669"/>
    <property type="project" value="UniProtKB-ARBA"/>
</dbReference>
<dbReference type="PROSITE" id="PS51569">
    <property type="entry name" value="DOT1"/>
    <property type="match status" value="1"/>
</dbReference>
<organism evidence="15 16">
    <name type="scientific">Ranatra chinensis</name>
    <dbReference type="NCBI Taxonomy" id="642074"/>
    <lineage>
        <taxon>Eukaryota</taxon>
        <taxon>Metazoa</taxon>
        <taxon>Ecdysozoa</taxon>
        <taxon>Arthropoda</taxon>
        <taxon>Hexapoda</taxon>
        <taxon>Insecta</taxon>
        <taxon>Pterygota</taxon>
        <taxon>Neoptera</taxon>
        <taxon>Paraneoptera</taxon>
        <taxon>Hemiptera</taxon>
        <taxon>Heteroptera</taxon>
        <taxon>Panheteroptera</taxon>
        <taxon>Nepomorpha</taxon>
        <taxon>Nepidae</taxon>
        <taxon>Ranatrinae</taxon>
        <taxon>Ranatra</taxon>
    </lineage>
</organism>
<sequence length="671" mass="75133">MELVLQSPVGAGTVVYQWPLASGEGQGKRDGASDILETIRWVYEDFPELKLPLENNVLTDFDANSYESMKTLCDKFNRAIHSMVVMCKGTTVQKVSNNPSRGLLRHILQQVYNQAVSDPEKLNQYGPFSPEVYGETSFDLVCQIIDTINITDDDVFVDLGSGVGQVVLQLAASTPCKLCLGVEKADIPSMYAESMNVNFRKWMGWYGKRYGSYELIKGDFLHEEHRDKIVSATILFANNFAFGPSVDHQLKERFADLKDGTRIVSSKSFCPLNFRITDRNLSDIGTIMRVSEIQSLCGSVSWTGKPVSFYLHVIDRTKLEHYFERLKNTKGNSRSNGENTGDDGSMHYEKNILDRRTEEGVSSDSSDPPTFMARTERSGCCTRSGSRGKGSDNKGSEAVIRQFRRRLTRSGKHPPSTAARSSRAKRTSRSITENTEKANTITGLDILHEQIVSSTSPQGTGQESPLAPECPGQLQTPPTTSTVGTQVCGELEIPQALQNILDLYKNQFLSMFERMKRDDYRSYINDQIIQEKELNQTLRRKAAELENQIKRLISDGVALLKMRMAELGIDGTCAALLTEAKELILRHRGLQAEAARLRAQVGSIEQEQARLVAQRRAELSAVVKQDGITEPITKEDLLREIYDSMRQRRNMLLRASRLESELSSLTDGVPQ</sequence>
<feature type="region of interest" description="Disordered" evidence="13">
    <location>
        <begin position="454"/>
        <end position="481"/>
    </location>
</feature>
<name>A0ABD0Y2F7_9HEMI</name>
<feature type="coiled-coil region" evidence="12">
    <location>
        <begin position="528"/>
        <end position="555"/>
    </location>
</feature>
<evidence type="ECO:0000313" key="15">
    <source>
        <dbReference type="EMBL" id="KAL1117641.1"/>
    </source>
</evidence>
<keyword evidence="4 11" id="KW-0489">Methyltransferase</keyword>
<gene>
    <name evidence="15" type="ORF">AAG570_003956</name>
</gene>
<feature type="compositionally biased region" description="Basic residues" evidence="13">
    <location>
        <begin position="402"/>
        <end position="412"/>
    </location>
</feature>
<dbReference type="InterPro" id="IPR025789">
    <property type="entry name" value="DOT1_dom"/>
</dbReference>
<dbReference type="Gene3D" id="1.10.260.60">
    <property type="match status" value="1"/>
</dbReference>
<feature type="region of interest" description="Disordered" evidence="13">
    <location>
        <begin position="355"/>
        <end position="436"/>
    </location>
</feature>
<evidence type="ECO:0000256" key="10">
    <source>
        <dbReference type="ARBA" id="ARBA00047770"/>
    </source>
</evidence>
<dbReference type="Gene3D" id="3.40.50.150">
    <property type="entry name" value="Vaccinia Virus protein VP39"/>
    <property type="match status" value="1"/>
</dbReference>
<comment type="caution">
    <text evidence="15">The sequence shown here is derived from an EMBL/GenBank/DDBJ whole genome shotgun (WGS) entry which is preliminary data.</text>
</comment>
<evidence type="ECO:0000313" key="16">
    <source>
        <dbReference type="Proteomes" id="UP001558652"/>
    </source>
</evidence>
<comment type="function">
    <text evidence="11">Histone methyltransferase that specifically trimethylates histone H3 to form H3K79me3. This methylation is required for telomere silencing and for the pachytene checkpoint during the meiotic cell cycle by allowing the recruitment of RAD9 to double strand breaks. Nucleosomes are preferred as substrate compared to free histone.</text>
</comment>
<dbReference type="InterPro" id="IPR030445">
    <property type="entry name" value="H3-K79_meTrfase"/>
</dbReference>
<evidence type="ECO:0000256" key="12">
    <source>
        <dbReference type="SAM" id="Coils"/>
    </source>
</evidence>
<dbReference type="EMBL" id="JBFDAA010000015">
    <property type="protein sequence ID" value="KAL1117641.1"/>
    <property type="molecule type" value="Genomic_DNA"/>
</dbReference>
<proteinExistence type="inferred from homology"/>
<evidence type="ECO:0000256" key="1">
    <source>
        <dbReference type="ARBA" id="ARBA00004123"/>
    </source>
</evidence>
<evidence type="ECO:0000256" key="2">
    <source>
        <dbReference type="ARBA" id="ARBA00012190"/>
    </source>
</evidence>
<evidence type="ECO:0000256" key="13">
    <source>
        <dbReference type="SAM" id="MobiDB-lite"/>
    </source>
</evidence>
<comment type="miscellaneous">
    <text evidence="11">In contrast to other lysine histone methyltransferases, it does not contain a SET domain, suggesting the existence of another mechanism for methylation of lysine residues of histones.</text>
</comment>
<comment type="subcellular location">
    <subcellularLocation>
        <location evidence="1 11">Nucleus</location>
    </subcellularLocation>
</comment>
<evidence type="ECO:0000256" key="9">
    <source>
        <dbReference type="ARBA" id="ARBA00029821"/>
    </source>
</evidence>
<evidence type="ECO:0000256" key="3">
    <source>
        <dbReference type="ARBA" id="ARBA00020987"/>
    </source>
</evidence>
<keyword evidence="6 11" id="KW-0949">S-adenosyl-L-methionine</keyword>
<dbReference type="EC" id="2.1.1.360" evidence="2 11"/>
<dbReference type="Pfam" id="PF08123">
    <property type="entry name" value="DOT1"/>
    <property type="match status" value="1"/>
</dbReference>
<dbReference type="PANTHER" id="PTHR21451:SF0">
    <property type="entry name" value="HISTONE-LYSINE N-METHYLTRANSFERASE, H3 LYSINE-79 SPECIFIC"/>
    <property type="match status" value="1"/>
</dbReference>
<keyword evidence="12" id="KW-0175">Coiled coil</keyword>
<keyword evidence="7 11" id="KW-0156">Chromatin regulator</keyword>
<dbReference type="SUPFAM" id="SSF53335">
    <property type="entry name" value="S-adenosyl-L-methionine-dependent methyltransferases"/>
    <property type="match status" value="1"/>
</dbReference>
<evidence type="ECO:0000256" key="4">
    <source>
        <dbReference type="ARBA" id="ARBA00022603"/>
    </source>
</evidence>
<feature type="domain" description="DOT1" evidence="14">
    <location>
        <begin position="12"/>
        <end position="327"/>
    </location>
</feature>
<protein>
    <recommendedName>
        <fullName evidence="3 11">Histone-lysine N-methyltransferase, H3 lysine-79 specific</fullName>
        <ecNumber evidence="2 11">2.1.1.360</ecNumber>
    </recommendedName>
    <alternativeName>
        <fullName evidence="9 11">Histone H3-K79 methyltransferase</fullName>
    </alternativeName>
</protein>
<dbReference type="GO" id="GO:0140956">
    <property type="term" value="F:histone H3K79 trimethyltransferase activity"/>
    <property type="evidence" value="ECO:0007669"/>
    <property type="project" value="UniProtKB-EC"/>
</dbReference>
<comment type="catalytic activity">
    <reaction evidence="10 11">
        <text>L-lysyl(79)-[histone H3] + 3 S-adenosyl-L-methionine = N(6),N(6),N(6)-trimethyl-L-lysyl(79)-[histone H3] + 3 S-adenosyl-L-homocysteine + 3 H(+)</text>
        <dbReference type="Rhea" id="RHEA:60328"/>
        <dbReference type="Rhea" id="RHEA-COMP:15549"/>
        <dbReference type="Rhea" id="RHEA-COMP:15552"/>
        <dbReference type="ChEBI" id="CHEBI:15378"/>
        <dbReference type="ChEBI" id="CHEBI:29969"/>
        <dbReference type="ChEBI" id="CHEBI:57856"/>
        <dbReference type="ChEBI" id="CHEBI:59789"/>
        <dbReference type="ChEBI" id="CHEBI:61961"/>
        <dbReference type="EC" id="2.1.1.360"/>
    </reaction>
</comment>
<evidence type="ECO:0000256" key="7">
    <source>
        <dbReference type="ARBA" id="ARBA00022853"/>
    </source>
</evidence>
<dbReference type="CDD" id="cd20902">
    <property type="entry name" value="CC_DOT1L"/>
    <property type="match status" value="1"/>
</dbReference>
<comment type="similarity">
    <text evidence="11">Belongs to the class I-like SAM-binding methyltransferase superfamily. DOT1 family.</text>
</comment>
<dbReference type="CDD" id="cd02440">
    <property type="entry name" value="AdoMet_MTases"/>
    <property type="match status" value="1"/>
</dbReference>
<dbReference type="AlphaFoldDB" id="A0ABD0Y2F7"/>
<evidence type="ECO:0000256" key="6">
    <source>
        <dbReference type="ARBA" id="ARBA00022691"/>
    </source>
</evidence>
<dbReference type="GO" id="GO:0032259">
    <property type="term" value="P:methylation"/>
    <property type="evidence" value="ECO:0007669"/>
    <property type="project" value="UniProtKB-KW"/>
</dbReference>
<evidence type="ECO:0000256" key="8">
    <source>
        <dbReference type="ARBA" id="ARBA00023242"/>
    </source>
</evidence>
<dbReference type="PANTHER" id="PTHR21451">
    <property type="entry name" value="HISTONE H3 METHYLTRANSFERASE"/>
    <property type="match status" value="1"/>
</dbReference>
<keyword evidence="5 11" id="KW-0808">Transferase</keyword>
<feature type="coiled-coil region" evidence="12">
    <location>
        <begin position="580"/>
        <end position="607"/>
    </location>
</feature>
<dbReference type="FunFam" id="3.40.50.150:FF:000033">
    <property type="entry name" value="Histone-lysine N-methyltransferase, H3 lysine-79 specific"/>
    <property type="match status" value="1"/>
</dbReference>
<evidence type="ECO:0000256" key="5">
    <source>
        <dbReference type="ARBA" id="ARBA00022679"/>
    </source>
</evidence>
<evidence type="ECO:0000256" key="11">
    <source>
        <dbReference type="RuleBase" id="RU271113"/>
    </source>
</evidence>
<keyword evidence="16" id="KW-1185">Reference proteome</keyword>
<accession>A0ABD0Y2F7</accession>
<keyword evidence="8 11" id="KW-0539">Nucleus</keyword>
<feature type="compositionally biased region" description="Polar residues" evidence="13">
    <location>
        <begin position="454"/>
        <end position="463"/>
    </location>
</feature>